<feature type="compositionally biased region" description="Low complexity" evidence="3">
    <location>
        <begin position="130"/>
        <end position="148"/>
    </location>
</feature>
<dbReference type="InterPro" id="IPR036348">
    <property type="entry name" value="WIBG_N_sf"/>
</dbReference>
<dbReference type="PANTHER" id="PTHR22959:SF0">
    <property type="entry name" value="PARTNER OF Y14 AND MAGO"/>
    <property type="match status" value="1"/>
</dbReference>
<feature type="compositionally biased region" description="Basic and acidic residues" evidence="3">
    <location>
        <begin position="44"/>
        <end position="54"/>
    </location>
</feature>
<evidence type="ECO:0000256" key="3">
    <source>
        <dbReference type="SAM" id="MobiDB-lite"/>
    </source>
</evidence>
<organism evidence="5 6">
    <name type="scientific">Plectus sambesii</name>
    <dbReference type="NCBI Taxonomy" id="2011161"/>
    <lineage>
        <taxon>Eukaryota</taxon>
        <taxon>Metazoa</taxon>
        <taxon>Ecdysozoa</taxon>
        <taxon>Nematoda</taxon>
        <taxon>Chromadorea</taxon>
        <taxon>Plectida</taxon>
        <taxon>Plectina</taxon>
        <taxon>Plectoidea</taxon>
        <taxon>Plectidae</taxon>
        <taxon>Plectus</taxon>
    </lineage>
</organism>
<evidence type="ECO:0000259" key="4">
    <source>
        <dbReference type="SMART" id="SM01273"/>
    </source>
</evidence>
<dbReference type="WBParaSite" id="PSAMB.scaffold91size81377.g1608.t1">
    <property type="protein sequence ID" value="PSAMB.scaffold91size81377.g1608.t1"/>
    <property type="gene ID" value="PSAMB.scaffold91size81377.g1608"/>
</dbReference>
<feature type="region of interest" description="Disordered" evidence="3">
    <location>
        <begin position="97"/>
        <end position="152"/>
    </location>
</feature>
<dbReference type="GO" id="GO:0005737">
    <property type="term" value="C:cytoplasm"/>
    <property type="evidence" value="ECO:0007669"/>
    <property type="project" value="TreeGrafter"/>
</dbReference>
<evidence type="ECO:0000313" key="5">
    <source>
        <dbReference type="Proteomes" id="UP000887566"/>
    </source>
</evidence>
<dbReference type="Proteomes" id="UP000887566">
    <property type="component" value="Unplaced"/>
</dbReference>
<comment type="similarity">
    <text evidence="1">Belongs to the pym family.</text>
</comment>
<accession>A0A914XRK0</accession>
<dbReference type="Pfam" id="PF09282">
    <property type="entry name" value="Mago-bind"/>
    <property type="match status" value="1"/>
</dbReference>
<dbReference type="GO" id="GO:0035145">
    <property type="term" value="C:exon-exon junction complex"/>
    <property type="evidence" value="ECO:0007669"/>
    <property type="project" value="TreeGrafter"/>
</dbReference>
<dbReference type="AlphaFoldDB" id="A0A914XRK0"/>
<dbReference type="InterPro" id="IPR015362">
    <property type="entry name" value="WIBG_mago-bd"/>
</dbReference>
<evidence type="ECO:0000256" key="1">
    <source>
        <dbReference type="ARBA" id="ARBA00009394"/>
    </source>
</evidence>
<dbReference type="GO" id="GO:1903259">
    <property type="term" value="P:exon-exon junction complex disassembly"/>
    <property type="evidence" value="ECO:0007669"/>
    <property type="project" value="InterPro"/>
</dbReference>
<feature type="compositionally biased region" description="Basic and acidic residues" evidence="3">
    <location>
        <begin position="1"/>
        <end position="10"/>
    </location>
</feature>
<feature type="compositionally biased region" description="Low complexity" evidence="3">
    <location>
        <begin position="99"/>
        <end position="111"/>
    </location>
</feature>
<evidence type="ECO:0000313" key="6">
    <source>
        <dbReference type="WBParaSite" id="PSAMB.scaffold91size81377.g1608.t1"/>
    </source>
</evidence>
<name>A0A914XRK0_9BILA</name>
<reference evidence="6" key="1">
    <citation type="submission" date="2022-11" db="UniProtKB">
        <authorList>
            <consortium name="WormBaseParasite"/>
        </authorList>
    </citation>
    <scope>IDENTIFICATION</scope>
</reference>
<sequence length="214" mass="23338">MADTGGDHRILTKAGETFIPASQRPDGSWRKERRVKTGYIPQEEQPKYESKGRQMAREMPTYPIGLAPDQLAEHVAALGRNQKTTMKSIPGLSAESIDAARASASQSSSSGSKKKRGKGQATPASFTMESPAAAPKKPVAAVASANAAITPEDHITKKIRNLQKKLADIDALQERIDSGQLKQPEKTQLDKIQRRPEIQSEIDSLQNELEQLTV</sequence>
<keyword evidence="5" id="KW-1185">Reference proteome</keyword>
<dbReference type="PANTHER" id="PTHR22959">
    <property type="entry name" value="PYM PROTEIN"/>
    <property type="match status" value="1"/>
</dbReference>
<dbReference type="GO" id="GO:0003723">
    <property type="term" value="F:RNA binding"/>
    <property type="evidence" value="ECO:0007669"/>
    <property type="project" value="TreeGrafter"/>
</dbReference>
<evidence type="ECO:0000256" key="2">
    <source>
        <dbReference type="ARBA" id="ARBA00018898"/>
    </source>
</evidence>
<proteinExistence type="inferred from homology"/>
<feature type="domain" description="WIBG Mago-binding" evidence="4">
    <location>
        <begin position="15"/>
        <end position="41"/>
    </location>
</feature>
<protein>
    <recommendedName>
        <fullName evidence="2">Partner of Y14 and mago</fullName>
    </recommendedName>
</protein>
<dbReference type="InterPro" id="IPR039333">
    <property type="entry name" value="PYM1"/>
</dbReference>
<feature type="region of interest" description="Disordered" evidence="3">
    <location>
        <begin position="1"/>
        <end position="54"/>
    </location>
</feature>
<dbReference type="SUPFAM" id="SSF101931">
    <property type="entry name" value="Pym (Within the bgcn gene intron protein, WIBG), N-terminal domain"/>
    <property type="match status" value="1"/>
</dbReference>
<dbReference type="SMART" id="SM01273">
    <property type="entry name" value="Mago-bind"/>
    <property type="match status" value="1"/>
</dbReference>